<dbReference type="EMBL" id="BTSX01000001">
    <property type="protein sequence ID" value="GMS80992.1"/>
    <property type="molecule type" value="Genomic_DNA"/>
</dbReference>
<organism evidence="2 3">
    <name type="scientific">Pristionchus entomophagus</name>
    <dbReference type="NCBI Taxonomy" id="358040"/>
    <lineage>
        <taxon>Eukaryota</taxon>
        <taxon>Metazoa</taxon>
        <taxon>Ecdysozoa</taxon>
        <taxon>Nematoda</taxon>
        <taxon>Chromadorea</taxon>
        <taxon>Rhabditida</taxon>
        <taxon>Rhabditina</taxon>
        <taxon>Diplogasteromorpha</taxon>
        <taxon>Diplogasteroidea</taxon>
        <taxon>Neodiplogasteridae</taxon>
        <taxon>Pristionchus</taxon>
    </lineage>
</organism>
<keyword evidence="1" id="KW-0472">Membrane</keyword>
<sequence>MVDPRCIPILLALSTQSFSSPPQSMGAIPAKGNNWRFKYPDEIRVNLSSSFRSFIQSEECRRSYSDESGITLYYNSMGKKYPQLQMDENVCEFPLSKLNPFDEERNHLVLYFVCDDTCCNMECCQRDWPISILGFSFITLALLILLIYFIITTSSFVFRWRRKNGWYSNLPIRSQVTKDGTALTILSSHHVGDRV</sequence>
<dbReference type="AlphaFoldDB" id="A0AAV5SE65"/>
<evidence type="ECO:0000256" key="1">
    <source>
        <dbReference type="SAM" id="Phobius"/>
    </source>
</evidence>
<proteinExistence type="predicted"/>
<accession>A0AAV5SE65</accession>
<evidence type="ECO:0000313" key="3">
    <source>
        <dbReference type="Proteomes" id="UP001432027"/>
    </source>
</evidence>
<keyword evidence="1" id="KW-1133">Transmembrane helix</keyword>
<keyword evidence="3" id="KW-1185">Reference proteome</keyword>
<comment type="caution">
    <text evidence="2">The sequence shown here is derived from an EMBL/GenBank/DDBJ whole genome shotgun (WGS) entry which is preliminary data.</text>
</comment>
<feature type="transmembrane region" description="Helical" evidence="1">
    <location>
        <begin position="128"/>
        <end position="151"/>
    </location>
</feature>
<keyword evidence="1" id="KW-0812">Transmembrane</keyword>
<protein>
    <recommendedName>
        <fullName evidence="4">CX domain-containing protein</fullName>
    </recommendedName>
</protein>
<evidence type="ECO:0000313" key="2">
    <source>
        <dbReference type="EMBL" id="GMS80992.1"/>
    </source>
</evidence>
<name>A0AAV5SE65_9BILA</name>
<dbReference type="Proteomes" id="UP001432027">
    <property type="component" value="Unassembled WGS sequence"/>
</dbReference>
<reference evidence="2" key="1">
    <citation type="submission" date="2023-10" db="EMBL/GenBank/DDBJ databases">
        <title>Genome assembly of Pristionchus species.</title>
        <authorList>
            <person name="Yoshida K."/>
            <person name="Sommer R.J."/>
        </authorList>
    </citation>
    <scope>NUCLEOTIDE SEQUENCE</scope>
    <source>
        <strain evidence="2">RS0144</strain>
    </source>
</reference>
<gene>
    <name evidence="2" type="ORF">PENTCL1PPCAC_3167</name>
</gene>
<evidence type="ECO:0008006" key="4">
    <source>
        <dbReference type="Google" id="ProtNLM"/>
    </source>
</evidence>